<feature type="region of interest" description="Disordered" evidence="1">
    <location>
        <begin position="106"/>
        <end position="180"/>
    </location>
</feature>
<name>A0AAV1XY04_LUPLU</name>
<reference evidence="3 4" key="1">
    <citation type="submission" date="2024-03" db="EMBL/GenBank/DDBJ databases">
        <authorList>
            <person name="Martinez-Hernandez J."/>
        </authorList>
    </citation>
    <scope>NUCLEOTIDE SEQUENCE [LARGE SCALE GENOMIC DNA]</scope>
</reference>
<dbReference type="EMBL" id="CAXHTB010000019">
    <property type="protein sequence ID" value="CAL0326207.1"/>
    <property type="molecule type" value="Genomic_DNA"/>
</dbReference>
<keyword evidence="4" id="KW-1185">Reference proteome</keyword>
<feature type="compositionally biased region" description="Acidic residues" evidence="1">
    <location>
        <begin position="106"/>
        <end position="122"/>
    </location>
</feature>
<dbReference type="PANTHER" id="PTHR37753:SF1">
    <property type="entry name" value="OS01G0940600 PROTEIN"/>
    <property type="match status" value="1"/>
</dbReference>
<evidence type="ECO:0000313" key="4">
    <source>
        <dbReference type="Proteomes" id="UP001497480"/>
    </source>
</evidence>
<evidence type="ECO:0000256" key="2">
    <source>
        <dbReference type="SAM" id="Phobius"/>
    </source>
</evidence>
<evidence type="ECO:0000256" key="1">
    <source>
        <dbReference type="SAM" id="MobiDB-lite"/>
    </source>
</evidence>
<dbReference type="AlphaFoldDB" id="A0AAV1XY04"/>
<gene>
    <name evidence="3" type="ORF">LLUT_LOCUS27267</name>
</gene>
<organism evidence="3 4">
    <name type="scientific">Lupinus luteus</name>
    <name type="common">European yellow lupine</name>
    <dbReference type="NCBI Taxonomy" id="3873"/>
    <lineage>
        <taxon>Eukaryota</taxon>
        <taxon>Viridiplantae</taxon>
        <taxon>Streptophyta</taxon>
        <taxon>Embryophyta</taxon>
        <taxon>Tracheophyta</taxon>
        <taxon>Spermatophyta</taxon>
        <taxon>Magnoliopsida</taxon>
        <taxon>eudicotyledons</taxon>
        <taxon>Gunneridae</taxon>
        <taxon>Pentapetalae</taxon>
        <taxon>rosids</taxon>
        <taxon>fabids</taxon>
        <taxon>Fabales</taxon>
        <taxon>Fabaceae</taxon>
        <taxon>Papilionoideae</taxon>
        <taxon>50 kb inversion clade</taxon>
        <taxon>genistoids sensu lato</taxon>
        <taxon>core genistoids</taxon>
        <taxon>Genisteae</taxon>
        <taxon>Lupinus</taxon>
    </lineage>
</organism>
<dbReference type="PANTHER" id="PTHR37753">
    <property type="entry name" value="OS01G0940600 PROTEIN"/>
    <property type="match status" value="1"/>
</dbReference>
<keyword evidence="2" id="KW-1133">Transmembrane helix</keyword>
<sequence length="180" mass="20164">MATFSLISISLSNSLTFLPPPPSSRAPPFSISPELRFSAVDESLRRKPRGAIVTTRAGPSTSSLVFAFTLPLCLVAVTAFASIRIADKLDQKFLEEMAMNEAIMEVDEFDKDNDDDEDDDVETYLQEEPVFPRTLNRPDVDISLQEEPAVPRSRNRPDVDISLQEEPTVPRSRNRPKREA</sequence>
<accession>A0AAV1XY04</accession>
<proteinExistence type="predicted"/>
<evidence type="ECO:0008006" key="5">
    <source>
        <dbReference type="Google" id="ProtNLM"/>
    </source>
</evidence>
<keyword evidence="2" id="KW-0472">Membrane</keyword>
<keyword evidence="2" id="KW-0812">Transmembrane</keyword>
<feature type="transmembrane region" description="Helical" evidence="2">
    <location>
        <begin position="64"/>
        <end position="83"/>
    </location>
</feature>
<comment type="caution">
    <text evidence="3">The sequence shown here is derived from an EMBL/GenBank/DDBJ whole genome shotgun (WGS) entry which is preliminary data.</text>
</comment>
<dbReference type="Proteomes" id="UP001497480">
    <property type="component" value="Unassembled WGS sequence"/>
</dbReference>
<evidence type="ECO:0000313" key="3">
    <source>
        <dbReference type="EMBL" id="CAL0326207.1"/>
    </source>
</evidence>
<protein>
    <recommendedName>
        <fullName evidence="5">High chlorophyll fluorescence 153</fullName>
    </recommendedName>
</protein>